<keyword evidence="4" id="KW-0540">Nuclease</keyword>
<evidence type="ECO:0000313" key="5">
    <source>
        <dbReference type="Proteomes" id="UP000597206"/>
    </source>
</evidence>
<comment type="caution">
    <text evidence="4">The sequence shown here is derived from an EMBL/GenBank/DDBJ whole genome shotgun (WGS) entry which is preliminary data.</text>
</comment>
<sequence>MFVDSHCHLDKLDYDELHTGIDDVLNKAAEVNVNEFLSVNCTLDSFSEMLELIEPHKNVHASCGVHPLDVESEFSLDIFRRYAQHPRVVAIGETGLDYHYKPETADLQKLRFKQQVELAVELNKPLIIHTRNARQDTLDILRAGGAERCGGVIHCFTEDLAFAEAAMELGFYISISGIVTFRQADELKEVVKQLPLERLLIETDSPYLAPVPHRGKQNQPAYVVEVAAYIAQLKGISVAQVAETTTKNFKTLFFALENYVALKGSRRSLFCYKTGFIVWCMCLFNKLFNA</sequence>
<dbReference type="NCBIfam" id="TIGR00010">
    <property type="entry name" value="YchF/TatD family DNA exonuclease"/>
    <property type="match status" value="1"/>
</dbReference>
<dbReference type="PANTHER" id="PTHR46124:SF2">
    <property type="entry name" value="D-AMINOACYL-TRNA DEACYLASE"/>
    <property type="match status" value="1"/>
</dbReference>
<organism evidence="4 5">
    <name type="scientific">Vibrio nitrifigilis</name>
    <dbReference type="NCBI Taxonomy" id="2789781"/>
    <lineage>
        <taxon>Bacteria</taxon>
        <taxon>Pseudomonadati</taxon>
        <taxon>Pseudomonadota</taxon>
        <taxon>Gammaproteobacteria</taxon>
        <taxon>Vibrionales</taxon>
        <taxon>Vibrionaceae</taxon>
        <taxon>Vibrio</taxon>
    </lineage>
</organism>
<keyword evidence="4" id="KW-0269">Exonuclease</keyword>
<dbReference type="InterPro" id="IPR018228">
    <property type="entry name" value="DNase_TatD-rel_CS"/>
</dbReference>
<evidence type="ECO:0000256" key="1">
    <source>
        <dbReference type="ARBA" id="ARBA00009275"/>
    </source>
</evidence>
<dbReference type="InterPro" id="IPR001130">
    <property type="entry name" value="TatD-like"/>
</dbReference>
<keyword evidence="2" id="KW-0479">Metal-binding</keyword>
<evidence type="ECO:0000256" key="3">
    <source>
        <dbReference type="ARBA" id="ARBA00022801"/>
    </source>
</evidence>
<dbReference type="RefSeq" id="WP_196122647.1">
    <property type="nucleotide sequence ID" value="NZ_JADPMR010000001.1"/>
</dbReference>
<dbReference type="CDD" id="cd01310">
    <property type="entry name" value="TatD_DNAse"/>
    <property type="match status" value="1"/>
</dbReference>
<dbReference type="Proteomes" id="UP000597206">
    <property type="component" value="Unassembled WGS sequence"/>
</dbReference>
<dbReference type="Gene3D" id="3.20.20.140">
    <property type="entry name" value="Metal-dependent hydrolases"/>
    <property type="match status" value="1"/>
</dbReference>
<dbReference type="PROSITE" id="PS01137">
    <property type="entry name" value="TATD_1"/>
    <property type="match status" value="1"/>
</dbReference>
<comment type="similarity">
    <text evidence="1">Belongs to the metallo-dependent hydrolases superfamily. TatD-type hydrolase family.</text>
</comment>
<name>A0ABS0GB74_9VIBR</name>
<accession>A0ABS0GB74</accession>
<evidence type="ECO:0000256" key="2">
    <source>
        <dbReference type="ARBA" id="ARBA00022723"/>
    </source>
</evidence>
<dbReference type="InterPro" id="IPR015991">
    <property type="entry name" value="TatD/YcfH-like"/>
</dbReference>
<dbReference type="GO" id="GO:0004527">
    <property type="term" value="F:exonuclease activity"/>
    <property type="evidence" value="ECO:0007669"/>
    <property type="project" value="UniProtKB-KW"/>
</dbReference>
<gene>
    <name evidence="4" type="ORF">I1A42_03405</name>
</gene>
<dbReference type="PROSITE" id="PS01091">
    <property type="entry name" value="TATD_3"/>
    <property type="match status" value="1"/>
</dbReference>
<dbReference type="InterPro" id="IPR032466">
    <property type="entry name" value="Metal_Hydrolase"/>
</dbReference>
<dbReference type="EMBL" id="JADPMR010000001">
    <property type="protein sequence ID" value="MBF8999616.1"/>
    <property type="molecule type" value="Genomic_DNA"/>
</dbReference>
<dbReference type="SUPFAM" id="SSF51556">
    <property type="entry name" value="Metallo-dependent hydrolases"/>
    <property type="match status" value="1"/>
</dbReference>
<protein>
    <submittedName>
        <fullName evidence="4">YchF/TatD family DNA exonuclease</fullName>
    </submittedName>
</protein>
<keyword evidence="3" id="KW-0378">Hydrolase</keyword>
<proteinExistence type="inferred from homology"/>
<dbReference type="Pfam" id="PF01026">
    <property type="entry name" value="TatD_DNase"/>
    <property type="match status" value="1"/>
</dbReference>
<dbReference type="PANTHER" id="PTHR46124">
    <property type="entry name" value="D-AMINOACYL-TRNA DEACYLASE"/>
    <property type="match status" value="1"/>
</dbReference>
<keyword evidence="5" id="KW-1185">Reference proteome</keyword>
<reference evidence="4 5" key="1">
    <citation type="submission" date="2020-11" db="EMBL/GenBank/DDBJ databases">
        <title>Vibrio nitrifigilis sp. nov., a marine nitrogen-fixing bacterium isolated from the lagoon sediment of an islet inside an atoll.</title>
        <authorList>
            <person name="Wang L.-T."/>
            <person name="Shieh W.Y."/>
        </authorList>
    </citation>
    <scope>NUCLEOTIDE SEQUENCE [LARGE SCALE GENOMIC DNA]</scope>
    <source>
        <strain evidence="4 5">NFV-1</strain>
    </source>
</reference>
<evidence type="ECO:0000313" key="4">
    <source>
        <dbReference type="EMBL" id="MBF8999616.1"/>
    </source>
</evidence>
<dbReference type="PIRSF" id="PIRSF005902">
    <property type="entry name" value="DNase_TatD"/>
    <property type="match status" value="1"/>
</dbReference>